<evidence type="ECO:0000259" key="7">
    <source>
        <dbReference type="Pfam" id="PF00082"/>
    </source>
</evidence>
<sequence length="502" mass="52923">MSKSQTKKIDTGSLFVILPNENLWNVDKPGTSQRFMRAASRHFNEQSGAVSLAKVHPGLNVRLLDEVAPAETALVVMADDERVKLQAAEPGLRLAPVVKLEPLWLQRFRLATMAGVSASGARLTLEVVVVDALSGKPLEGVDVVGLSDRVNRIGATGQTGAKGVAKLVFPLATRELESIEAFVPSGYWPAYLTKFDLSAGKVTLACAPIDLSRQDLRGVLGQEGQDDDGAGVKVAVVDTGVTRHKDLLVARGVNVVKGETSFADQIGHGTHVAGIIAGRGKPGQGVRGIAPGVDLHVYRVFGKDQQLALSFNIAKGIRQAVDDGCDLINLSLGGTDDMPEVLREINRARAMGVVCIAAAGNEYRSGVSYPARYSPVLAVSAYGRKGTWPSKAAQDLEVAKPYGTDMKNFIAAFSNVGSEVKLTGPGVGVVSTYPRGYAVMDGTSMAAPAMTGALARQLGRDAKILSKMPRDQARSDAIVKLALQQATKLGFGATFEGAGVLL</sequence>
<evidence type="ECO:0000256" key="1">
    <source>
        <dbReference type="ARBA" id="ARBA00011073"/>
    </source>
</evidence>
<evidence type="ECO:0000256" key="6">
    <source>
        <dbReference type="RuleBase" id="RU003355"/>
    </source>
</evidence>
<dbReference type="PROSITE" id="PS00137">
    <property type="entry name" value="SUBTILASE_HIS"/>
    <property type="match status" value="1"/>
</dbReference>
<name>A0A2W5FEJ2_9BURK</name>
<dbReference type="PROSITE" id="PS51892">
    <property type="entry name" value="SUBTILASE"/>
    <property type="match status" value="1"/>
</dbReference>
<dbReference type="GO" id="GO:0004252">
    <property type="term" value="F:serine-type endopeptidase activity"/>
    <property type="evidence" value="ECO:0007669"/>
    <property type="project" value="UniProtKB-UniRule"/>
</dbReference>
<feature type="domain" description="Peptidase S8/S53" evidence="7">
    <location>
        <begin position="229"/>
        <end position="468"/>
    </location>
</feature>
<dbReference type="Proteomes" id="UP000249633">
    <property type="component" value="Unassembled WGS sequence"/>
</dbReference>
<organism evidence="8 9">
    <name type="scientific">Roseateles depolymerans</name>
    <dbReference type="NCBI Taxonomy" id="76731"/>
    <lineage>
        <taxon>Bacteria</taxon>
        <taxon>Pseudomonadati</taxon>
        <taxon>Pseudomonadota</taxon>
        <taxon>Betaproteobacteria</taxon>
        <taxon>Burkholderiales</taxon>
        <taxon>Sphaerotilaceae</taxon>
        <taxon>Roseateles</taxon>
    </lineage>
</organism>
<evidence type="ECO:0000256" key="2">
    <source>
        <dbReference type="ARBA" id="ARBA00022670"/>
    </source>
</evidence>
<dbReference type="PROSITE" id="PS00138">
    <property type="entry name" value="SUBTILASE_SER"/>
    <property type="match status" value="1"/>
</dbReference>
<keyword evidence="2 5" id="KW-0645">Protease</keyword>
<dbReference type="InterPro" id="IPR023828">
    <property type="entry name" value="Peptidase_S8_Ser-AS"/>
</dbReference>
<keyword evidence="4 5" id="KW-0720">Serine protease</keyword>
<feature type="active site" description="Charge relay system" evidence="5">
    <location>
        <position position="238"/>
    </location>
</feature>
<evidence type="ECO:0000313" key="9">
    <source>
        <dbReference type="Proteomes" id="UP000249633"/>
    </source>
</evidence>
<proteinExistence type="inferred from homology"/>
<gene>
    <name evidence="8" type="ORF">DI603_20310</name>
</gene>
<evidence type="ECO:0000256" key="3">
    <source>
        <dbReference type="ARBA" id="ARBA00022801"/>
    </source>
</evidence>
<dbReference type="InterPro" id="IPR023827">
    <property type="entry name" value="Peptidase_S8_Asp-AS"/>
</dbReference>
<dbReference type="InterPro" id="IPR015500">
    <property type="entry name" value="Peptidase_S8_subtilisin-rel"/>
</dbReference>
<reference evidence="8 9" key="1">
    <citation type="submission" date="2017-08" db="EMBL/GenBank/DDBJ databases">
        <title>Infants hospitalized years apart are colonized by the same room-sourced microbial strains.</title>
        <authorList>
            <person name="Brooks B."/>
            <person name="Olm M.R."/>
            <person name="Firek B.A."/>
            <person name="Baker R."/>
            <person name="Thomas B.C."/>
            <person name="Morowitz M.J."/>
            <person name="Banfield J.F."/>
        </authorList>
    </citation>
    <scope>NUCLEOTIDE SEQUENCE [LARGE SCALE GENOMIC DNA]</scope>
    <source>
        <strain evidence="8">S2_012_000_R2_81</strain>
    </source>
</reference>
<dbReference type="InterPro" id="IPR022398">
    <property type="entry name" value="Peptidase_S8_His-AS"/>
</dbReference>
<dbReference type="PROSITE" id="PS00136">
    <property type="entry name" value="SUBTILASE_ASP"/>
    <property type="match status" value="1"/>
</dbReference>
<dbReference type="EMBL" id="QFOD01000025">
    <property type="protein sequence ID" value="PZP28039.1"/>
    <property type="molecule type" value="Genomic_DNA"/>
</dbReference>
<dbReference type="InterPro" id="IPR036852">
    <property type="entry name" value="Peptidase_S8/S53_dom_sf"/>
</dbReference>
<dbReference type="GO" id="GO:0006508">
    <property type="term" value="P:proteolysis"/>
    <property type="evidence" value="ECO:0007669"/>
    <property type="project" value="UniProtKB-KW"/>
</dbReference>
<dbReference type="Pfam" id="PF00082">
    <property type="entry name" value="Peptidase_S8"/>
    <property type="match status" value="1"/>
</dbReference>
<comment type="caution">
    <text evidence="8">The sequence shown here is derived from an EMBL/GenBank/DDBJ whole genome shotgun (WGS) entry which is preliminary data.</text>
</comment>
<dbReference type="InterPro" id="IPR050131">
    <property type="entry name" value="Peptidase_S8_subtilisin-like"/>
</dbReference>
<dbReference type="AlphaFoldDB" id="A0A2W5FEJ2"/>
<evidence type="ECO:0000256" key="4">
    <source>
        <dbReference type="ARBA" id="ARBA00022825"/>
    </source>
</evidence>
<feature type="active site" description="Charge relay system" evidence="5">
    <location>
        <position position="444"/>
    </location>
</feature>
<dbReference type="PANTHER" id="PTHR43806:SF11">
    <property type="entry name" value="CEREVISIN-RELATED"/>
    <property type="match status" value="1"/>
</dbReference>
<evidence type="ECO:0000313" key="8">
    <source>
        <dbReference type="EMBL" id="PZP28039.1"/>
    </source>
</evidence>
<dbReference type="InterPro" id="IPR000209">
    <property type="entry name" value="Peptidase_S8/S53_dom"/>
</dbReference>
<accession>A0A2W5FEJ2</accession>
<evidence type="ECO:0000256" key="5">
    <source>
        <dbReference type="PROSITE-ProRule" id="PRU01240"/>
    </source>
</evidence>
<dbReference type="PANTHER" id="PTHR43806">
    <property type="entry name" value="PEPTIDASE S8"/>
    <property type="match status" value="1"/>
</dbReference>
<dbReference type="PRINTS" id="PR00723">
    <property type="entry name" value="SUBTILISIN"/>
</dbReference>
<comment type="similarity">
    <text evidence="1 5 6">Belongs to the peptidase S8 family.</text>
</comment>
<dbReference type="SUPFAM" id="SSF52743">
    <property type="entry name" value="Subtilisin-like"/>
    <property type="match status" value="1"/>
</dbReference>
<keyword evidence="3 5" id="KW-0378">Hydrolase</keyword>
<protein>
    <submittedName>
        <fullName evidence="8">Peptidase S8/S53 subtilisin kexin sedolisin</fullName>
    </submittedName>
</protein>
<feature type="active site" description="Charge relay system" evidence="5">
    <location>
        <position position="268"/>
    </location>
</feature>
<dbReference type="Gene3D" id="3.40.50.200">
    <property type="entry name" value="Peptidase S8/S53 domain"/>
    <property type="match status" value="1"/>
</dbReference>